<dbReference type="KEGG" id="tti:THITH_11080"/>
<dbReference type="EMBL" id="CP007029">
    <property type="protein sequence ID" value="AHF00168.1"/>
    <property type="molecule type" value="Genomic_DNA"/>
</dbReference>
<dbReference type="HOGENOM" id="CLU_2002866_0_0_6"/>
<dbReference type="AlphaFoldDB" id="W0DSF1"/>
<evidence type="ECO:0000313" key="2">
    <source>
        <dbReference type="Proteomes" id="UP000005289"/>
    </source>
</evidence>
<reference evidence="1 2" key="1">
    <citation type="submission" date="2013-12" db="EMBL/GenBank/DDBJ databases">
        <authorList>
            <consortium name="DOE Joint Genome Institute"/>
            <person name="Muyzer G."/>
            <person name="Huntemann M."/>
            <person name="Han J."/>
            <person name="Chen A."/>
            <person name="Kyrpides N."/>
            <person name="Mavromatis K."/>
            <person name="Markowitz V."/>
            <person name="Palaniappan K."/>
            <person name="Ivanova N."/>
            <person name="Schaumberg A."/>
            <person name="Pati A."/>
            <person name="Liolios K."/>
            <person name="Nordberg H.P."/>
            <person name="Cantor M.N."/>
            <person name="Hua S.X."/>
            <person name="Woyke T."/>
        </authorList>
    </citation>
    <scope>NUCLEOTIDE SEQUENCE [LARGE SCALE GENOMIC DNA]</scope>
    <source>
        <strain evidence="1 2">ARh 1</strain>
    </source>
</reference>
<dbReference type="Proteomes" id="UP000005289">
    <property type="component" value="Chromosome"/>
</dbReference>
<organism evidence="1 2">
    <name type="scientific">Thioalkalivibrio paradoxus ARh 1</name>
    <dbReference type="NCBI Taxonomy" id="713585"/>
    <lineage>
        <taxon>Bacteria</taxon>
        <taxon>Pseudomonadati</taxon>
        <taxon>Pseudomonadota</taxon>
        <taxon>Gammaproteobacteria</taxon>
        <taxon>Chromatiales</taxon>
        <taxon>Ectothiorhodospiraceae</taxon>
        <taxon>Thioalkalivibrio</taxon>
    </lineage>
</organism>
<keyword evidence="2" id="KW-1185">Reference proteome</keyword>
<accession>W0DSF1</accession>
<name>W0DSF1_9GAMM</name>
<sequence>MPTAVRWHIERAEQFILSVSGRRLANLFRPDMDSYPGRLGQDSGLQPRQFRQAVDAIRNLHSIVGTEWAIDVDWAFWRDSARTLEEQHATTAGQRSPGIPGSVHRYRFLSPIDALRAHDAIGLD</sequence>
<proteinExistence type="predicted"/>
<protein>
    <submittedName>
        <fullName evidence="1">Uncharacterized protein</fullName>
    </submittedName>
</protein>
<gene>
    <name evidence="1" type="ORF">THITH_11080</name>
</gene>
<evidence type="ECO:0000313" key="1">
    <source>
        <dbReference type="EMBL" id="AHF00168.1"/>
    </source>
</evidence>